<feature type="domain" description="NADH-quinone oxidoreductase subunit D" evidence="4">
    <location>
        <begin position="21"/>
        <end position="115"/>
    </location>
</feature>
<dbReference type="SUPFAM" id="SSF56762">
    <property type="entry name" value="HydB/Nqo4-like"/>
    <property type="match status" value="1"/>
</dbReference>
<dbReference type="Proteomes" id="UP000004994">
    <property type="component" value="Chromosome 10"/>
</dbReference>
<evidence type="ECO:0000256" key="2">
    <source>
        <dbReference type="ARBA" id="ARBA00022967"/>
    </source>
</evidence>
<dbReference type="Pfam" id="PF00346">
    <property type="entry name" value="Complex1_49kDa"/>
    <property type="match status" value="1"/>
</dbReference>
<accession>K4D002</accession>
<dbReference type="InParanoid" id="K4D002"/>
<dbReference type="PANTHER" id="PTHR11993">
    <property type="entry name" value="NADH-UBIQUINONE OXIDOREDUCTASE 49 KDA SUBUNIT"/>
    <property type="match status" value="1"/>
</dbReference>
<dbReference type="PaxDb" id="4081-Solyc10g047400.1.1"/>
<dbReference type="PANTHER" id="PTHR11993:SF10">
    <property type="entry name" value="NADH DEHYDROGENASE [UBIQUINONE] IRON-SULFUR PROTEIN 2, MITOCHONDRIAL"/>
    <property type="match status" value="1"/>
</dbReference>
<dbReference type="GO" id="GO:0051287">
    <property type="term" value="F:NAD binding"/>
    <property type="evidence" value="ECO:0007669"/>
    <property type="project" value="InterPro"/>
</dbReference>
<dbReference type="InterPro" id="IPR001135">
    <property type="entry name" value="NADH_Q_OxRdtase_suD"/>
</dbReference>
<comment type="similarity">
    <text evidence="1">Belongs to the complex I 49 kDa subunit family.</text>
</comment>
<evidence type="ECO:0000256" key="3">
    <source>
        <dbReference type="ARBA" id="ARBA00023027"/>
    </source>
</evidence>
<dbReference type="EnsemblPlants" id="Solyc10g047400.1.1">
    <property type="protein sequence ID" value="Solyc10g047400.1.1"/>
    <property type="gene ID" value="Solyc10g047400.1"/>
</dbReference>
<dbReference type="Gramene" id="Solyc10g047400.1.1">
    <property type="protein sequence ID" value="Solyc10g047400.1.1"/>
    <property type="gene ID" value="Solyc10g047400.1"/>
</dbReference>
<evidence type="ECO:0000313" key="5">
    <source>
        <dbReference type="EnsemblPlants" id="Solyc10g047400.1.1"/>
    </source>
</evidence>
<keyword evidence="3" id="KW-0520">NAD</keyword>
<keyword evidence="6" id="KW-1185">Reference proteome</keyword>
<dbReference type="InterPro" id="IPR036408">
    <property type="entry name" value="PSI_PsaA/B_sf"/>
</dbReference>
<evidence type="ECO:0000259" key="4">
    <source>
        <dbReference type="Pfam" id="PF00346"/>
    </source>
</evidence>
<protein>
    <recommendedName>
        <fullName evidence="4">NADH-quinone oxidoreductase subunit D domain-containing protein</fullName>
    </recommendedName>
</protein>
<reference evidence="5" key="1">
    <citation type="journal article" date="2012" name="Nature">
        <title>The tomato genome sequence provides insights into fleshy fruit evolution.</title>
        <authorList>
            <consortium name="Tomato Genome Consortium"/>
        </authorList>
    </citation>
    <scope>NUCLEOTIDE SEQUENCE [LARGE SCALE GENOMIC DNA]</scope>
    <source>
        <strain evidence="5">cv. Heinz 1706</strain>
    </source>
</reference>
<dbReference type="PhylomeDB" id="K4D002"/>
<dbReference type="InterPro" id="IPR022885">
    <property type="entry name" value="NDH1_su_D/H"/>
</dbReference>
<dbReference type="Gene3D" id="1.10.645.10">
    <property type="entry name" value="Cytochrome-c3 Hydrogenase, chain B"/>
    <property type="match status" value="1"/>
</dbReference>
<organism evidence="5">
    <name type="scientific">Solanum lycopersicum</name>
    <name type="common">Tomato</name>
    <name type="synonym">Lycopersicon esculentum</name>
    <dbReference type="NCBI Taxonomy" id="4081"/>
    <lineage>
        <taxon>Eukaryota</taxon>
        <taxon>Viridiplantae</taxon>
        <taxon>Streptophyta</taxon>
        <taxon>Embryophyta</taxon>
        <taxon>Tracheophyta</taxon>
        <taxon>Spermatophyta</taxon>
        <taxon>Magnoliopsida</taxon>
        <taxon>eudicotyledons</taxon>
        <taxon>Gunneridae</taxon>
        <taxon>Pentapetalae</taxon>
        <taxon>asterids</taxon>
        <taxon>lamiids</taxon>
        <taxon>Solanales</taxon>
        <taxon>Solanaceae</taxon>
        <taxon>Solanoideae</taxon>
        <taxon>Solaneae</taxon>
        <taxon>Solanum</taxon>
        <taxon>Solanum subgen. Lycopersicon</taxon>
    </lineage>
</organism>
<keyword evidence="2" id="KW-1278">Translocase</keyword>
<dbReference type="OMA" id="LANIMMI"/>
<dbReference type="STRING" id="4081.K4D002"/>
<dbReference type="AlphaFoldDB" id="K4D002"/>
<proteinExistence type="inferred from homology"/>
<name>K4D002_SOLLC</name>
<dbReference type="InterPro" id="IPR029014">
    <property type="entry name" value="NiFe-Hase_large"/>
</dbReference>
<reference evidence="5" key="2">
    <citation type="submission" date="2015-06" db="UniProtKB">
        <authorList>
            <consortium name="EnsemblPlants"/>
        </authorList>
    </citation>
    <scope>IDENTIFICATION</scope>
    <source>
        <strain evidence="5">cv. Heinz 1706</strain>
    </source>
</reference>
<evidence type="ECO:0000256" key="1">
    <source>
        <dbReference type="ARBA" id="ARBA00005769"/>
    </source>
</evidence>
<dbReference type="SUPFAM" id="SSF81558">
    <property type="entry name" value="Photosystem I subunits PsaA/PsaB"/>
    <property type="match status" value="1"/>
</dbReference>
<dbReference type="HOGENOM" id="CLU_2113178_0_0_1"/>
<sequence>MPPYPYLATDYDGAAAHAAIFMVQWKREGDSLARYLVRIGEMTESLKIIQQALEGVPGGPYEYFEMRRFEGLKDPEWNGFEYRFISKKPSPTFELSKEELYMRVEAPKGELVIFL</sequence>
<dbReference type="eggNOG" id="KOG2870">
    <property type="taxonomic scope" value="Eukaryota"/>
</dbReference>
<dbReference type="GO" id="GO:0048038">
    <property type="term" value="F:quinone binding"/>
    <property type="evidence" value="ECO:0007669"/>
    <property type="project" value="InterPro"/>
</dbReference>
<dbReference type="GO" id="GO:0016651">
    <property type="term" value="F:oxidoreductase activity, acting on NAD(P)H"/>
    <property type="evidence" value="ECO:0007669"/>
    <property type="project" value="InterPro"/>
</dbReference>
<evidence type="ECO:0000313" key="6">
    <source>
        <dbReference type="Proteomes" id="UP000004994"/>
    </source>
</evidence>